<protein>
    <submittedName>
        <fullName evidence="1">Uncharacterized protein</fullName>
    </submittedName>
</protein>
<evidence type="ECO:0000313" key="1">
    <source>
        <dbReference type="EMBL" id="CAD9592903.1"/>
    </source>
</evidence>
<dbReference type="EMBL" id="HBGY01022209">
    <property type="protein sequence ID" value="CAD9592903.1"/>
    <property type="molecule type" value="Transcribed_RNA"/>
</dbReference>
<proteinExistence type="predicted"/>
<reference evidence="1" key="1">
    <citation type="submission" date="2021-01" db="EMBL/GenBank/DDBJ databases">
        <authorList>
            <person name="Corre E."/>
            <person name="Pelletier E."/>
            <person name="Niang G."/>
            <person name="Scheremetjew M."/>
            <person name="Finn R."/>
            <person name="Kale V."/>
            <person name="Holt S."/>
            <person name="Cochrane G."/>
            <person name="Meng A."/>
            <person name="Brown T."/>
            <person name="Cohen L."/>
        </authorList>
    </citation>
    <scope>NUCLEOTIDE SEQUENCE</scope>
    <source>
        <strain evidence="1">B650</strain>
    </source>
</reference>
<name>A0A7S2L1C8_9STRA</name>
<dbReference type="AlphaFoldDB" id="A0A7S2L1C8"/>
<organism evidence="1">
    <name type="scientific">Leptocylindrus danicus</name>
    <dbReference type="NCBI Taxonomy" id="163516"/>
    <lineage>
        <taxon>Eukaryota</taxon>
        <taxon>Sar</taxon>
        <taxon>Stramenopiles</taxon>
        <taxon>Ochrophyta</taxon>
        <taxon>Bacillariophyta</taxon>
        <taxon>Coscinodiscophyceae</taxon>
        <taxon>Chaetocerotophycidae</taxon>
        <taxon>Leptocylindrales</taxon>
        <taxon>Leptocylindraceae</taxon>
        <taxon>Leptocylindrus</taxon>
    </lineage>
</organism>
<gene>
    <name evidence="1" type="ORF">LDAN0321_LOCUS14024</name>
</gene>
<accession>A0A7S2L1C8</accession>
<sequence>MAFDVIILMSMDIQIDPAGTAESFGFIAPGKRLAGRYFEKLSDITRRQFIACAQNAAGQNSADGWRRFKSAVKQLCGGKKKDSGYDLKPAIISWDCTRI</sequence>